<dbReference type="PIR" id="JC7360">
    <property type="entry name" value="JC7360"/>
</dbReference>
<feature type="region of interest" description="Disordered" evidence="1">
    <location>
        <begin position="1"/>
        <end position="20"/>
    </location>
</feature>
<evidence type="ECO:0000256" key="1">
    <source>
        <dbReference type="SAM" id="MobiDB-lite"/>
    </source>
</evidence>
<organism evidence="2">
    <name type="scientific">Rhizobium leguminosarum bv. viciae</name>
    <dbReference type="NCBI Taxonomy" id="387"/>
    <lineage>
        <taxon>Bacteria</taxon>
        <taxon>Pseudomonadati</taxon>
        <taxon>Pseudomonadota</taxon>
        <taxon>Alphaproteobacteria</taxon>
        <taxon>Hyphomicrobiales</taxon>
        <taxon>Rhizobiaceae</taxon>
        <taxon>Rhizobium/Agrobacterium group</taxon>
        <taxon>Rhizobium</taxon>
    </lineage>
</organism>
<sequence>VARHIAAANESRRRRCKSSRTSIAGSKVELRLLSRVGALLNFAQKACAEGRGSRRSWMLVSAMGRT</sequence>
<protein>
    <submittedName>
        <fullName evidence="2">Px2 protein</fullName>
    </submittedName>
</protein>
<dbReference type="AlphaFoldDB" id="Q7M1A5"/>
<evidence type="ECO:0000313" key="2">
    <source>
        <dbReference type="PIR" id="JC7360"/>
    </source>
</evidence>
<reference evidence="2" key="1">
    <citation type="journal article" date="2000" name="Biochem. Biophys. Res. Commun.">
        <title>px(2), the newly identified gene in Rhizobium leguminosarum, is characterized to enhance its adjacent nodF expression.</title>
        <authorList>
            <person name="Yang Y."/>
            <person name="Hu H."/>
            <person name="Hong G."/>
        </authorList>
    </citation>
    <scope>NUCLEOTIDE SEQUENCE</scope>
</reference>
<accession>Q7M1A5</accession>
<proteinExistence type="predicted"/>
<name>Q7M1A5_RHILV</name>